<keyword evidence="1" id="KW-1185">Reference proteome</keyword>
<organism evidence="1 2">
    <name type="scientific">Romanomermis culicivorax</name>
    <name type="common">Nematode worm</name>
    <dbReference type="NCBI Taxonomy" id="13658"/>
    <lineage>
        <taxon>Eukaryota</taxon>
        <taxon>Metazoa</taxon>
        <taxon>Ecdysozoa</taxon>
        <taxon>Nematoda</taxon>
        <taxon>Enoplea</taxon>
        <taxon>Dorylaimia</taxon>
        <taxon>Mermithida</taxon>
        <taxon>Mermithoidea</taxon>
        <taxon>Mermithidae</taxon>
        <taxon>Romanomermis</taxon>
    </lineage>
</organism>
<name>A0A915IRB6_ROMCU</name>
<protein>
    <submittedName>
        <fullName evidence="2">Uncharacterized protein</fullName>
    </submittedName>
</protein>
<dbReference type="WBParaSite" id="nRc.2.0.1.t16356-RA">
    <property type="protein sequence ID" value="nRc.2.0.1.t16356-RA"/>
    <property type="gene ID" value="nRc.2.0.1.g16356"/>
</dbReference>
<evidence type="ECO:0000313" key="1">
    <source>
        <dbReference type="Proteomes" id="UP000887565"/>
    </source>
</evidence>
<dbReference type="AlphaFoldDB" id="A0A915IRB6"/>
<dbReference type="Proteomes" id="UP000887565">
    <property type="component" value="Unplaced"/>
</dbReference>
<accession>A0A915IRB6</accession>
<proteinExistence type="predicted"/>
<evidence type="ECO:0000313" key="2">
    <source>
        <dbReference type="WBParaSite" id="nRc.2.0.1.t16356-RA"/>
    </source>
</evidence>
<reference evidence="2" key="1">
    <citation type="submission" date="2022-11" db="UniProtKB">
        <authorList>
            <consortium name="WormBaseParasite"/>
        </authorList>
    </citation>
    <scope>IDENTIFICATION</scope>
</reference>
<sequence>MLSQLPQSMPKEANLITTKNFLLKTFRMTTSRDDLMCFMIKLVNEHGWKANHSQDSNFSLYYIVRNNLAVDQGLLLKYFSDKKSEKRHSRRTDMVEESKQSEKRLTIVKGTNTDFSMCFAKIQRPLSGHLINVSQRREPSIIILPNLLPEATAKYFETVPTNPSVSGIQSFGKSKSTKCSLAYHS</sequence>